<evidence type="ECO:0000313" key="4">
    <source>
        <dbReference type="Proteomes" id="UP001203423"/>
    </source>
</evidence>
<keyword evidence="1" id="KW-1133">Transmembrane helix</keyword>
<evidence type="ECO:0000313" key="3">
    <source>
        <dbReference type="EMBL" id="MCL1127116.1"/>
    </source>
</evidence>
<comment type="caution">
    <text evidence="3">The sequence shown here is derived from an EMBL/GenBank/DDBJ whole genome shotgun (WGS) entry which is preliminary data.</text>
</comment>
<evidence type="ECO:0000256" key="1">
    <source>
        <dbReference type="SAM" id="Phobius"/>
    </source>
</evidence>
<keyword evidence="4" id="KW-1185">Reference proteome</keyword>
<protein>
    <submittedName>
        <fullName evidence="3">Nitroreductase family protein</fullName>
    </submittedName>
</protein>
<evidence type="ECO:0000259" key="2">
    <source>
        <dbReference type="Pfam" id="PF14512"/>
    </source>
</evidence>
<name>A0ABT0LJ12_9GAMM</name>
<dbReference type="EMBL" id="JAKIKS010000129">
    <property type="protein sequence ID" value="MCL1127116.1"/>
    <property type="molecule type" value="Genomic_DNA"/>
</dbReference>
<sequence>MALEKQKSFEDSPLWKLKVRLQFSGWLQYIIHAIWALLMWIITGVGWLVGFWPVFLFWLPLGIATFLSISLVGTVLIVKYGMHPTERIPASKMDLNVFDLMRKCHSCRSFQSRNLSSQHHAELMEAVQHHSQQNQQLGQQPVRFEYVNVRLTIWPVVGAHEFLVAIAPREYNRLSIIDVGRSLQKIVLHATRMGMATCWIGPGADQESIIQHLGDKFDPTKDHVICVCAMGYESMFKPFLIRLIQKLQRKRLSLSELFFTDPSFTLPLKTDSPPFNEYGRCYEVCQWSPSSYNGQTTRCAAVTDRIEGEERLIRFDFCSATTSRYYAAVALGIWCANWETGCVALNKRGHFAVLLPEDRGNEAFSDLPKYDVSWVIGDETKTAIINGMF</sequence>
<proteinExistence type="predicted"/>
<dbReference type="RefSeq" id="WP_248942519.1">
    <property type="nucleotide sequence ID" value="NZ_JAKIKS010000129.1"/>
</dbReference>
<accession>A0ABT0LJ12</accession>
<dbReference type="InterPro" id="IPR029478">
    <property type="entry name" value="TM1586_NiRdase"/>
</dbReference>
<dbReference type="SUPFAM" id="SSF55469">
    <property type="entry name" value="FMN-dependent nitroreductase-like"/>
    <property type="match status" value="1"/>
</dbReference>
<gene>
    <name evidence="3" type="ORF">L2764_22195</name>
</gene>
<reference evidence="3 4" key="1">
    <citation type="submission" date="2022-01" db="EMBL/GenBank/DDBJ databases">
        <title>Whole genome-based taxonomy of the Shewanellaceae.</title>
        <authorList>
            <person name="Martin-Rodriguez A.J."/>
        </authorList>
    </citation>
    <scope>NUCLEOTIDE SEQUENCE [LARGE SCALE GENOMIC DNA]</scope>
    <source>
        <strain evidence="3 4">DSM 17177</strain>
    </source>
</reference>
<feature type="transmembrane region" description="Helical" evidence="1">
    <location>
        <begin position="55"/>
        <end position="78"/>
    </location>
</feature>
<feature type="transmembrane region" description="Helical" evidence="1">
    <location>
        <begin position="26"/>
        <end position="49"/>
    </location>
</feature>
<dbReference type="Pfam" id="PF14512">
    <property type="entry name" value="TM1586_NiRdase"/>
    <property type="match status" value="1"/>
</dbReference>
<dbReference type="Gene3D" id="3.40.109.10">
    <property type="entry name" value="NADH Oxidase"/>
    <property type="match status" value="1"/>
</dbReference>
<dbReference type="InterPro" id="IPR000415">
    <property type="entry name" value="Nitroreductase-like"/>
</dbReference>
<keyword evidence="1" id="KW-0472">Membrane</keyword>
<feature type="domain" description="Putative nitroreductase TM1586" evidence="2">
    <location>
        <begin position="96"/>
        <end position="258"/>
    </location>
</feature>
<dbReference type="Proteomes" id="UP001203423">
    <property type="component" value="Unassembled WGS sequence"/>
</dbReference>
<organism evidence="3 4">
    <name type="scientific">Shewanella surugensis</name>
    <dbReference type="NCBI Taxonomy" id="212020"/>
    <lineage>
        <taxon>Bacteria</taxon>
        <taxon>Pseudomonadati</taxon>
        <taxon>Pseudomonadota</taxon>
        <taxon>Gammaproteobacteria</taxon>
        <taxon>Alteromonadales</taxon>
        <taxon>Shewanellaceae</taxon>
        <taxon>Shewanella</taxon>
    </lineage>
</organism>
<keyword evidence="1" id="KW-0812">Transmembrane</keyword>